<dbReference type="Pfam" id="PF01412">
    <property type="entry name" value="ArfGap"/>
    <property type="match status" value="1"/>
</dbReference>
<dbReference type="Gene3D" id="1.10.220.150">
    <property type="entry name" value="Arf GTPase activating protein"/>
    <property type="match status" value="1"/>
</dbReference>
<dbReference type="PRINTS" id="PR00405">
    <property type="entry name" value="REVINTRACTNG"/>
</dbReference>
<feature type="region of interest" description="Disordered" evidence="6">
    <location>
        <begin position="401"/>
        <end position="460"/>
    </location>
</feature>
<dbReference type="EMBL" id="HBIC01030128">
    <property type="protein sequence ID" value="CAE0286397.1"/>
    <property type="molecule type" value="Transcribed_RNA"/>
</dbReference>
<feature type="region of interest" description="Disordered" evidence="6">
    <location>
        <begin position="287"/>
        <end position="307"/>
    </location>
</feature>
<dbReference type="GO" id="GO:0005096">
    <property type="term" value="F:GTPase activator activity"/>
    <property type="evidence" value="ECO:0007669"/>
    <property type="project" value="UniProtKB-KW"/>
</dbReference>
<evidence type="ECO:0000256" key="2">
    <source>
        <dbReference type="ARBA" id="ARBA00022723"/>
    </source>
</evidence>
<dbReference type="InterPro" id="IPR038508">
    <property type="entry name" value="ArfGAP_dom_sf"/>
</dbReference>
<dbReference type="FunFam" id="1.10.220.150:FF:000009">
    <property type="entry name" value="stromal membrane-associated protein 1 isoform X1"/>
    <property type="match status" value="1"/>
</dbReference>
<feature type="domain" description="Arf-GAP" evidence="7">
    <location>
        <begin position="11"/>
        <end position="136"/>
    </location>
</feature>
<proteinExistence type="predicted"/>
<dbReference type="CDD" id="cd08204">
    <property type="entry name" value="ArfGap"/>
    <property type="match status" value="1"/>
</dbReference>
<dbReference type="AlphaFoldDB" id="A0A7S3H7N3"/>
<evidence type="ECO:0000256" key="4">
    <source>
        <dbReference type="ARBA" id="ARBA00022833"/>
    </source>
</evidence>
<dbReference type="PANTHER" id="PTHR45705">
    <property type="entry name" value="FI20236P1"/>
    <property type="match status" value="1"/>
</dbReference>
<dbReference type="PANTHER" id="PTHR45705:SF1">
    <property type="entry name" value="FI20236P1"/>
    <property type="match status" value="1"/>
</dbReference>
<evidence type="ECO:0000256" key="3">
    <source>
        <dbReference type="ARBA" id="ARBA00022771"/>
    </source>
</evidence>
<accession>A0A7S3H7N3</accession>
<evidence type="ECO:0000313" key="8">
    <source>
        <dbReference type="EMBL" id="CAE0286397.1"/>
    </source>
</evidence>
<name>A0A7S3H7N3_9STRA</name>
<dbReference type="InterPro" id="IPR037278">
    <property type="entry name" value="ARFGAP/RecO"/>
</dbReference>
<evidence type="ECO:0000256" key="5">
    <source>
        <dbReference type="PROSITE-ProRule" id="PRU00288"/>
    </source>
</evidence>
<dbReference type="InterPro" id="IPR001164">
    <property type="entry name" value="ArfGAP_dom"/>
</dbReference>
<dbReference type="SMART" id="SM00105">
    <property type="entry name" value="ArfGap"/>
    <property type="match status" value="1"/>
</dbReference>
<feature type="compositionally biased region" description="Low complexity" evidence="6">
    <location>
        <begin position="290"/>
        <end position="307"/>
    </location>
</feature>
<dbReference type="GO" id="GO:0005737">
    <property type="term" value="C:cytoplasm"/>
    <property type="evidence" value="ECO:0007669"/>
    <property type="project" value="TreeGrafter"/>
</dbReference>
<organism evidence="8">
    <name type="scientific">Spumella elongata</name>
    <dbReference type="NCBI Taxonomy" id="89044"/>
    <lineage>
        <taxon>Eukaryota</taxon>
        <taxon>Sar</taxon>
        <taxon>Stramenopiles</taxon>
        <taxon>Ochrophyta</taxon>
        <taxon>Chrysophyceae</taxon>
        <taxon>Chromulinales</taxon>
        <taxon>Chromulinaceae</taxon>
        <taxon>Spumella</taxon>
    </lineage>
</organism>
<keyword evidence="1" id="KW-0343">GTPase activation</keyword>
<feature type="compositionally biased region" description="Low complexity" evidence="6">
    <location>
        <begin position="447"/>
        <end position="460"/>
    </location>
</feature>
<feature type="compositionally biased region" description="Low complexity" evidence="6">
    <location>
        <begin position="134"/>
        <end position="143"/>
    </location>
</feature>
<dbReference type="GO" id="GO:0008270">
    <property type="term" value="F:zinc ion binding"/>
    <property type="evidence" value="ECO:0007669"/>
    <property type="project" value="UniProtKB-KW"/>
</dbReference>
<feature type="region of interest" description="Disordered" evidence="6">
    <location>
        <begin position="130"/>
        <end position="158"/>
    </location>
</feature>
<evidence type="ECO:0000256" key="6">
    <source>
        <dbReference type="SAM" id="MobiDB-lite"/>
    </source>
</evidence>
<keyword evidence="4" id="KW-0862">Zinc</keyword>
<evidence type="ECO:0000256" key="1">
    <source>
        <dbReference type="ARBA" id="ARBA00022468"/>
    </source>
</evidence>
<sequence length="460" mass="50169">MAAPADQVKLRKRLEVLLKQPDNQVCADCNKRGPRWASANLGIFFCIECSGIHRNLGVHISFVRSVNLDSWTNKQVEFMEEWGNGRANAYWEANLPPHIHKPKEGDSVRTIEKFIRDKYEHKRYVASSVPERGATASAAPAPAVETTRTESNKSPVRGFVYDDEPVREEKFTAATRRTAPAAAAAPVAKPAAAVDLLNFMDEPAAPSPAAVASNGGSPFAPTAASTVFGFEAAAAPQQQSDFFGNDFSAFQSAPTAPHHVQHAQQQPVQVNNTFGFDNFAPTAANRQHPHVQATHALQHTQHTQQQPVHVNSSFGFDNFGPQDSLNAPVPMPAAPAAASARPQASADSILSLFAAPVPQQQNYGHQQFPQGGYSPHGAPAYPPQGFYPPQQQGFGQPMNGYGQAPAAPFNNGYAQPQGFPQQGFPQQGFPAHQPPMQQHHQQHQQHHQQQQQQHHQPTWH</sequence>
<gene>
    <name evidence="8" type="ORF">SELO1098_LOCUS15238</name>
</gene>
<reference evidence="8" key="1">
    <citation type="submission" date="2021-01" db="EMBL/GenBank/DDBJ databases">
        <authorList>
            <person name="Corre E."/>
            <person name="Pelletier E."/>
            <person name="Niang G."/>
            <person name="Scheremetjew M."/>
            <person name="Finn R."/>
            <person name="Kale V."/>
            <person name="Holt S."/>
            <person name="Cochrane G."/>
            <person name="Meng A."/>
            <person name="Brown T."/>
            <person name="Cohen L."/>
        </authorList>
    </citation>
    <scope>NUCLEOTIDE SEQUENCE</scope>
    <source>
        <strain evidence="8">CCAP 955/1</strain>
    </source>
</reference>
<dbReference type="PROSITE" id="PS50115">
    <property type="entry name" value="ARFGAP"/>
    <property type="match status" value="1"/>
</dbReference>
<keyword evidence="2" id="KW-0479">Metal-binding</keyword>
<evidence type="ECO:0000259" key="7">
    <source>
        <dbReference type="PROSITE" id="PS50115"/>
    </source>
</evidence>
<feature type="compositionally biased region" description="Low complexity" evidence="6">
    <location>
        <begin position="415"/>
        <end position="439"/>
    </location>
</feature>
<dbReference type="InterPro" id="IPR051718">
    <property type="entry name" value="ARF_GTPase-activating"/>
</dbReference>
<dbReference type="SUPFAM" id="SSF57863">
    <property type="entry name" value="ArfGap/RecO-like zinc finger"/>
    <property type="match status" value="1"/>
</dbReference>
<protein>
    <recommendedName>
        <fullName evidence="7">Arf-GAP domain-containing protein</fullName>
    </recommendedName>
</protein>
<keyword evidence="3 5" id="KW-0863">Zinc-finger</keyword>